<evidence type="ECO:0000256" key="1">
    <source>
        <dbReference type="SAM" id="MobiDB-lite"/>
    </source>
</evidence>
<evidence type="ECO:0000313" key="3">
    <source>
        <dbReference type="Proteomes" id="UP001365542"/>
    </source>
</evidence>
<feature type="compositionally biased region" description="Polar residues" evidence="1">
    <location>
        <begin position="148"/>
        <end position="173"/>
    </location>
</feature>
<reference evidence="2 3" key="1">
    <citation type="submission" date="2019-10" db="EMBL/GenBank/DDBJ databases">
        <authorList>
            <person name="Palmer J.M."/>
        </authorList>
    </citation>
    <scope>NUCLEOTIDE SEQUENCE [LARGE SCALE GENOMIC DNA]</scope>
    <source>
        <strain evidence="2 3">TWF694</strain>
    </source>
</reference>
<evidence type="ECO:0000313" key="2">
    <source>
        <dbReference type="EMBL" id="KAK6532073.1"/>
    </source>
</evidence>
<dbReference type="Gene3D" id="1.20.5.170">
    <property type="match status" value="1"/>
</dbReference>
<dbReference type="CDD" id="cd14688">
    <property type="entry name" value="bZIP_YAP"/>
    <property type="match status" value="1"/>
</dbReference>
<dbReference type="Proteomes" id="UP001365542">
    <property type="component" value="Unassembled WGS sequence"/>
</dbReference>
<proteinExistence type="predicted"/>
<dbReference type="PANTHER" id="PTHR38116">
    <property type="entry name" value="CHROMOSOME 7, WHOLE GENOME SHOTGUN SEQUENCE"/>
    <property type="match status" value="1"/>
</dbReference>
<evidence type="ECO:0008006" key="4">
    <source>
        <dbReference type="Google" id="ProtNLM"/>
    </source>
</evidence>
<name>A0AAV9X711_9PEZI</name>
<feature type="region of interest" description="Disordered" evidence="1">
    <location>
        <begin position="1"/>
        <end position="47"/>
    </location>
</feature>
<feature type="region of interest" description="Disordered" evidence="1">
    <location>
        <begin position="148"/>
        <end position="221"/>
    </location>
</feature>
<protein>
    <recommendedName>
        <fullName evidence="4">BZIP domain-containing protein</fullName>
    </recommendedName>
</protein>
<gene>
    <name evidence="2" type="ORF">TWF694_003235</name>
</gene>
<dbReference type="AlphaFoldDB" id="A0AAV9X711"/>
<feature type="compositionally biased region" description="Low complexity" evidence="1">
    <location>
        <begin position="199"/>
        <end position="211"/>
    </location>
</feature>
<dbReference type="EMBL" id="JAVHJO010000012">
    <property type="protein sequence ID" value="KAK6532073.1"/>
    <property type="molecule type" value="Genomic_DNA"/>
</dbReference>
<accession>A0AAV9X711</accession>
<dbReference type="InterPro" id="IPR021833">
    <property type="entry name" value="DUF3425"/>
</dbReference>
<sequence>MSSGITATVTAPAPMPVDSTQQLQAKRRKLTEKRRAQNREAQRLFRERKRKKLFDNIAQSNEPNYWDNDERTAGASVEIPIPAVSSNATNFDPSIPAISATEQDINEMANRIYNEDMEYLKERNATRGGGRPELISLSWLLNNPSEPNVNSSAGYAYSDSNARNGTNNHSPDQLETADGPSASRNLPGESRQLPILITEESPSEASSSRYSGTRLEPTSPRVPLLIQSAEDGEDDPEELVSSSTQVYTIRDVIKAGLEALSANNHGQEINVRLSGKHTTIRDTGHQGNPIEAATERFLEDLLTRAPSPFRTLVDCRAITTLRAFITNANAIGFWDPHPQDFKDPYKSPFVQSYFLHNRSVQTVKQQYSHVYRHLQPLDIQCNTPHRAYIDVFPFPEFRERILTGTARGWWRLGLDENELCDDLGRGALVCWSSGKGKYGGEPWDPRSWEIRPWFLRKWGFLCTDEMRENSRWWRHIRDEYTDDLDRFDPEKSGADRGDRELYCDPTNFAYTDINSNLVPAELRTLETRPELSKNVFCS</sequence>
<dbReference type="PANTHER" id="PTHR38116:SF5">
    <property type="entry name" value="BZIP DOMAIN-CONTAINING PROTEIN"/>
    <property type="match status" value="1"/>
</dbReference>
<keyword evidence="3" id="KW-1185">Reference proteome</keyword>
<feature type="compositionally biased region" description="Basic and acidic residues" evidence="1">
    <location>
        <begin position="33"/>
        <end position="45"/>
    </location>
</feature>
<dbReference type="Pfam" id="PF11905">
    <property type="entry name" value="DUF3425"/>
    <property type="match status" value="1"/>
</dbReference>
<organism evidence="2 3">
    <name type="scientific">Orbilia ellipsospora</name>
    <dbReference type="NCBI Taxonomy" id="2528407"/>
    <lineage>
        <taxon>Eukaryota</taxon>
        <taxon>Fungi</taxon>
        <taxon>Dikarya</taxon>
        <taxon>Ascomycota</taxon>
        <taxon>Pezizomycotina</taxon>
        <taxon>Orbiliomycetes</taxon>
        <taxon>Orbiliales</taxon>
        <taxon>Orbiliaceae</taxon>
        <taxon>Orbilia</taxon>
    </lineage>
</organism>
<comment type="caution">
    <text evidence="2">The sequence shown here is derived from an EMBL/GenBank/DDBJ whole genome shotgun (WGS) entry which is preliminary data.</text>
</comment>